<dbReference type="PANTHER" id="PTHR42986:SF1">
    <property type="entry name" value="BENZALDEHYDE DEHYDROGENASE YFMT"/>
    <property type="match status" value="1"/>
</dbReference>
<feature type="active site" evidence="4">
    <location>
        <position position="262"/>
    </location>
</feature>
<dbReference type="InterPro" id="IPR029510">
    <property type="entry name" value="Ald_DH_CS_GLU"/>
</dbReference>
<evidence type="ECO:0000256" key="4">
    <source>
        <dbReference type="PROSITE-ProRule" id="PRU10007"/>
    </source>
</evidence>
<dbReference type="InterPro" id="IPR015590">
    <property type="entry name" value="Aldehyde_DH_dom"/>
</dbReference>
<dbReference type="FunFam" id="3.40.309.10:FF:000009">
    <property type="entry name" value="Aldehyde dehydrogenase A"/>
    <property type="match status" value="1"/>
</dbReference>
<dbReference type="FunFam" id="3.40.605.10:FF:000007">
    <property type="entry name" value="NAD/NADP-dependent betaine aldehyde dehydrogenase"/>
    <property type="match status" value="1"/>
</dbReference>
<organism evidence="7 8">
    <name type="scientific">Duganella flavida</name>
    <dbReference type="NCBI Taxonomy" id="2692175"/>
    <lineage>
        <taxon>Bacteria</taxon>
        <taxon>Pseudomonadati</taxon>
        <taxon>Pseudomonadota</taxon>
        <taxon>Betaproteobacteria</taxon>
        <taxon>Burkholderiales</taxon>
        <taxon>Oxalobacteraceae</taxon>
        <taxon>Telluria group</taxon>
        <taxon>Duganella</taxon>
    </lineage>
</organism>
<dbReference type="Pfam" id="PF00171">
    <property type="entry name" value="Aldedh"/>
    <property type="match status" value="1"/>
</dbReference>
<evidence type="ECO:0000259" key="6">
    <source>
        <dbReference type="Pfam" id="PF00171"/>
    </source>
</evidence>
<dbReference type="InterPro" id="IPR016161">
    <property type="entry name" value="Ald_DH/histidinol_DH"/>
</dbReference>
<dbReference type="EMBL" id="WWCN01000024">
    <property type="protein sequence ID" value="MYM26282.1"/>
    <property type="molecule type" value="Genomic_DNA"/>
</dbReference>
<dbReference type="AlphaFoldDB" id="A0A6L8KKH8"/>
<keyword evidence="2 5" id="KW-0560">Oxidoreductase</keyword>
<dbReference type="SUPFAM" id="SSF53720">
    <property type="entry name" value="ALDH-like"/>
    <property type="match status" value="1"/>
</dbReference>
<protein>
    <submittedName>
        <fullName evidence="7">Aldehyde dehydrogenase family protein</fullName>
    </submittedName>
</protein>
<dbReference type="Proteomes" id="UP000479335">
    <property type="component" value="Unassembled WGS sequence"/>
</dbReference>
<dbReference type="PANTHER" id="PTHR42986">
    <property type="entry name" value="BENZALDEHYDE DEHYDROGENASE YFMT"/>
    <property type="match status" value="1"/>
</dbReference>
<name>A0A6L8KKH8_9BURK</name>
<sequence length="494" mass="52050">MAPTPQQPRVDTRSSDLVVRPFIGGQTVECEGGALRDINPFDGSTYAMVQQGGRSEIVAAIGQAQQAQRAWFALAPKQREIILFQVASSLEERREELVEILINEGGSTVGKANFEVGAAADMVRGAAGECRRIWGETMSSDVEDTLSFTLRRPVGVVAAILPFNFPLLLGSKKIAFALAAGNGVVIKPSPHTPVIGLRMGEIFEAAGLPKGLVNVVPSDAALFADTVLEHPGVAMLSFTGSSAIGRELAAKAGTQLKRVTLELGGKSALVVLADADLEHAVDAACFGILMHQGQICMANSRVIVEQPLYERFVERLTQRFNAVPHGDPRNPANVVGPLIHGAKVDQLKAQLAEACTEGARVACGGKAEGSVFAPTVVADVTSAAKIFDAECFGPIVCVTPAADAAEALALANQSSYGLSSAVITNDLAKAMMFVEGLEAGMVHINESTVHDEPLVPFGGIKGSGLGREGGRHSIEAMTELKWVTMRSTRPHVPF</sequence>
<comment type="similarity">
    <text evidence="1 5">Belongs to the aldehyde dehydrogenase family.</text>
</comment>
<dbReference type="InterPro" id="IPR016160">
    <property type="entry name" value="Ald_DH_CS_CYS"/>
</dbReference>
<evidence type="ECO:0000256" key="5">
    <source>
        <dbReference type="RuleBase" id="RU003345"/>
    </source>
</evidence>
<keyword evidence="8" id="KW-1185">Reference proteome</keyword>
<dbReference type="GO" id="GO:0016620">
    <property type="term" value="F:oxidoreductase activity, acting on the aldehyde or oxo group of donors, NAD or NADP as acceptor"/>
    <property type="evidence" value="ECO:0007669"/>
    <property type="project" value="InterPro"/>
</dbReference>
<proteinExistence type="inferred from homology"/>
<dbReference type="RefSeq" id="WP_161009718.1">
    <property type="nucleotide sequence ID" value="NZ_WWCN01000024.1"/>
</dbReference>
<evidence type="ECO:0000256" key="3">
    <source>
        <dbReference type="ARBA" id="ARBA00023027"/>
    </source>
</evidence>
<dbReference type="PROSITE" id="PS00687">
    <property type="entry name" value="ALDEHYDE_DEHYDR_GLU"/>
    <property type="match status" value="1"/>
</dbReference>
<dbReference type="Gene3D" id="3.40.309.10">
    <property type="entry name" value="Aldehyde Dehydrogenase, Chain A, domain 2"/>
    <property type="match status" value="1"/>
</dbReference>
<keyword evidence="3" id="KW-0520">NAD</keyword>
<dbReference type="PROSITE" id="PS00070">
    <property type="entry name" value="ALDEHYDE_DEHYDR_CYS"/>
    <property type="match status" value="1"/>
</dbReference>
<dbReference type="InterPro" id="IPR016163">
    <property type="entry name" value="Ald_DH_C"/>
</dbReference>
<accession>A0A6L8KKH8</accession>
<evidence type="ECO:0000313" key="7">
    <source>
        <dbReference type="EMBL" id="MYM26282.1"/>
    </source>
</evidence>
<dbReference type="Gene3D" id="3.40.605.10">
    <property type="entry name" value="Aldehyde Dehydrogenase, Chain A, domain 1"/>
    <property type="match status" value="1"/>
</dbReference>
<evidence type="ECO:0000256" key="1">
    <source>
        <dbReference type="ARBA" id="ARBA00009986"/>
    </source>
</evidence>
<reference evidence="7 8" key="1">
    <citation type="submission" date="2019-12" db="EMBL/GenBank/DDBJ databases">
        <title>Novel species isolated from a subtropical stream in China.</title>
        <authorList>
            <person name="Lu H."/>
        </authorList>
    </citation>
    <scope>NUCLEOTIDE SEQUENCE [LARGE SCALE GENOMIC DNA]</scope>
    <source>
        <strain evidence="7 8">FT135W</strain>
    </source>
</reference>
<evidence type="ECO:0000256" key="2">
    <source>
        <dbReference type="ARBA" id="ARBA00023002"/>
    </source>
</evidence>
<gene>
    <name evidence="7" type="ORF">GTP46_26990</name>
</gene>
<dbReference type="InterPro" id="IPR016162">
    <property type="entry name" value="Ald_DH_N"/>
</dbReference>
<evidence type="ECO:0000313" key="8">
    <source>
        <dbReference type="Proteomes" id="UP000479335"/>
    </source>
</evidence>
<comment type="caution">
    <text evidence="7">The sequence shown here is derived from an EMBL/GenBank/DDBJ whole genome shotgun (WGS) entry which is preliminary data.</text>
</comment>
<feature type="domain" description="Aldehyde dehydrogenase" evidence="6">
    <location>
        <begin position="33"/>
        <end position="483"/>
    </location>
</feature>